<evidence type="ECO:0000313" key="4">
    <source>
        <dbReference type="Proteomes" id="UP001143480"/>
    </source>
</evidence>
<dbReference type="Proteomes" id="UP001143480">
    <property type="component" value="Unassembled WGS sequence"/>
</dbReference>
<reference evidence="3" key="2">
    <citation type="submission" date="2023-01" db="EMBL/GenBank/DDBJ databases">
        <authorList>
            <person name="Sun Q."/>
            <person name="Evtushenko L."/>
        </authorList>
    </citation>
    <scope>NUCLEOTIDE SEQUENCE</scope>
    <source>
        <strain evidence="3">VKM Ac-1321</strain>
    </source>
</reference>
<dbReference type="GO" id="GO:0008955">
    <property type="term" value="F:peptidoglycan glycosyltransferase activity"/>
    <property type="evidence" value="ECO:0007669"/>
    <property type="project" value="TreeGrafter"/>
</dbReference>
<evidence type="ECO:0000256" key="2">
    <source>
        <dbReference type="ARBA" id="ARBA00022679"/>
    </source>
</evidence>
<name>A0A9W6KTZ1_9ACTN</name>
<keyword evidence="2" id="KW-0808">Transferase</keyword>
<sequence>MLGVVAGVVAWSGRGPGSSKPAAAPGPRASQLYAADGTTLIARFDDADPRESCLRTAVNDWGFFCDYVVSWWKTQAAFGGDEGERLDRLRHGGYRIVGSLDVQQQAAAKQRADQVRPVGAPQVFTLAAVEPGTGLIRTMAVNRNFRRPAAASPSRVADGSGRPLPAAAGPDAVDALVAGDANAPGDAAGPAFMMFTLAAALEGGVRLDHAIDTKKVYQSRFVIDPQSPAACSGQHFWCPANTGETAFLSGRRTMWDAFGHGVVTYFVPLEEQVGVDKAVAMAKRLGIVFHGQVDQALSQQPAMWGAFTLGVSATSALDLANAYATLAADGIHCAPLPVARLVDGAGRPVPDAGPACASVLSADVARAAVDAGRCPVGDRSAVGDGCGAAPSLSRSVRGDVGRPVFGQAGLTTTRRAFSAVVGGPQLVTAGLLASVPGADGSAAPLDGGAPGTALAAVTAAAHDRLARLPQRDFTDPARELTAGS</sequence>
<evidence type="ECO:0000256" key="1">
    <source>
        <dbReference type="ARBA" id="ARBA00022676"/>
    </source>
</evidence>
<dbReference type="InterPro" id="IPR050396">
    <property type="entry name" value="Glycosyltr_51/Transpeptidase"/>
</dbReference>
<dbReference type="PANTHER" id="PTHR32282:SF33">
    <property type="entry name" value="PEPTIDOGLYCAN GLYCOSYLTRANSFERASE"/>
    <property type="match status" value="1"/>
</dbReference>
<protein>
    <recommendedName>
        <fullName evidence="5">Penicillin-binding protein transpeptidase domain-containing protein</fullName>
    </recommendedName>
</protein>
<dbReference type="AlphaFoldDB" id="A0A9W6KTZ1"/>
<reference evidence="3" key="1">
    <citation type="journal article" date="2014" name="Int. J. Syst. Evol. Microbiol.">
        <title>Complete genome sequence of Corynebacterium casei LMG S-19264T (=DSM 44701T), isolated from a smear-ripened cheese.</title>
        <authorList>
            <consortium name="US DOE Joint Genome Institute (JGI-PGF)"/>
            <person name="Walter F."/>
            <person name="Albersmeier A."/>
            <person name="Kalinowski J."/>
            <person name="Ruckert C."/>
        </authorList>
    </citation>
    <scope>NUCLEOTIDE SEQUENCE</scope>
    <source>
        <strain evidence="3">VKM Ac-1321</strain>
    </source>
</reference>
<organism evidence="3 4">
    <name type="scientific">Dactylosporangium matsuzakiense</name>
    <dbReference type="NCBI Taxonomy" id="53360"/>
    <lineage>
        <taxon>Bacteria</taxon>
        <taxon>Bacillati</taxon>
        <taxon>Actinomycetota</taxon>
        <taxon>Actinomycetes</taxon>
        <taxon>Micromonosporales</taxon>
        <taxon>Micromonosporaceae</taxon>
        <taxon>Dactylosporangium</taxon>
    </lineage>
</organism>
<evidence type="ECO:0000313" key="3">
    <source>
        <dbReference type="EMBL" id="GLL07155.1"/>
    </source>
</evidence>
<accession>A0A9W6KTZ1</accession>
<dbReference type="SUPFAM" id="SSF56601">
    <property type="entry name" value="beta-lactamase/transpeptidase-like"/>
    <property type="match status" value="1"/>
</dbReference>
<gene>
    <name evidence="3" type="ORF">GCM10017581_089070</name>
</gene>
<dbReference type="Gene3D" id="3.40.710.10">
    <property type="entry name" value="DD-peptidase/beta-lactamase superfamily"/>
    <property type="match status" value="1"/>
</dbReference>
<evidence type="ECO:0008006" key="5">
    <source>
        <dbReference type="Google" id="ProtNLM"/>
    </source>
</evidence>
<dbReference type="EMBL" id="BSFP01000086">
    <property type="protein sequence ID" value="GLL07155.1"/>
    <property type="molecule type" value="Genomic_DNA"/>
</dbReference>
<keyword evidence="4" id="KW-1185">Reference proteome</keyword>
<proteinExistence type="predicted"/>
<dbReference type="GO" id="GO:0009252">
    <property type="term" value="P:peptidoglycan biosynthetic process"/>
    <property type="evidence" value="ECO:0007669"/>
    <property type="project" value="TreeGrafter"/>
</dbReference>
<dbReference type="InterPro" id="IPR012338">
    <property type="entry name" value="Beta-lactam/transpept-like"/>
</dbReference>
<dbReference type="GO" id="GO:0030288">
    <property type="term" value="C:outer membrane-bounded periplasmic space"/>
    <property type="evidence" value="ECO:0007669"/>
    <property type="project" value="TreeGrafter"/>
</dbReference>
<dbReference type="PANTHER" id="PTHR32282">
    <property type="entry name" value="BINDING PROTEIN TRANSPEPTIDASE, PUTATIVE-RELATED"/>
    <property type="match status" value="1"/>
</dbReference>
<comment type="caution">
    <text evidence="3">The sequence shown here is derived from an EMBL/GenBank/DDBJ whole genome shotgun (WGS) entry which is preliminary data.</text>
</comment>
<keyword evidence="1" id="KW-0328">Glycosyltransferase</keyword>